<organism evidence="3 4">
    <name type="scientific">Hydrogenophaga luteola</name>
    <dbReference type="NCBI Taxonomy" id="1591122"/>
    <lineage>
        <taxon>Bacteria</taxon>
        <taxon>Pseudomonadati</taxon>
        <taxon>Pseudomonadota</taxon>
        <taxon>Betaproteobacteria</taxon>
        <taxon>Burkholderiales</taxon>
        <taxon>Comamonadaceae</taxon>
        <taxon>Hydrogenophaga</taxon>
    </lineage>
</organism>
<dbReference type="Proteomes" id="UP001595729">
    <property type="component" value="Unassembled WGS sequence"/>
</dbReference>
<feature type="signal peptide" evidence="1">
    <location>
        <begin position="1"/>
        <end position="26"/>
    </location>
</feature>
<dbReference type="EMBL" id="JBHRXX010000001">
    <property type="protein sequence ID" value="MFC3682159.1"/>
    <property type="molecule type" value="Genomic_DNA"/>
</dbReference>
<dbReference type="SUPFAM" id="SSF55816">
    <property type="entry name" value="5'-nucleotidase (syn. UDP-sugar hydrolase), C-terminal domain"/>
    <property type="match status" value="1"/>
</dbReference>
<dbReference type="SUPFAM" id="SSF56300">
    <property type="entry name" value="Metallo-dependent phosphatases"/>
    <property type="match status" value="1"/>
</dbReference>
<dbReference type="RefSeq" id="WP_382169878.1">
    <property type="nucleotide sequence ID" value="NZ_JBHRXX010000001.1"/>
</dbReference>
<dbReference type="PRINTS" id="PR01607">
    <property type="entry name" value="APYRASEFAMLY"/>
</dbReference>
<protein>
    <submittedName>
        <fullName evidence="3">Bifunctional metallophosphatase/5'-nucleotidase</fullName>
    </submittedName>
</protein>
<proteinExistence type="inferred from homology"/>
<accession>A0ABV7VY86</accession>
<dbReference type="InterPro" id="IPR029052">
    <property type="entry name" value="Metallo-depent_PP-like"/>
</dbReference>
<dbReference type="PROSITE" id="PS51257">
    <property type="entry name" value="PROKAR_LIPOPROTEIN"/>
    <property type="match status" value="1"/>
</dbReference>
<evidence type="ECO:0000313" key="3">
    <source>
        <dbReference type="EMBL" id="MFC3682159.1"/>
    </source>
</evidence>
<dbReference type="PANTHER" id="PTHR11575">
    <property type="entry name" value="5'-NUCLEOTIDASE-RELATED"/>
    <property type="match status" value="1"/>
</dbReference>
<evidence type="ECO:0000313" key="4">
    <source>
        <dbReference type="Proteomes" id="UP001595729"/>
    </source>
</evidence>
<dbReference type="Gene3D" id="3.90.780.10">
    <property type="entry name" value="5'-Nucleotidase, C-terminal domain"/>
    <property type="match status" value="1"/>
</dbReference>
<keyword evidence="1" id="KW-0732">Signal</keyword>
<dbReference type="InterPro" id="IPR008334">
    <property type="entry name" value="5'-Nucleotdase_C"/>
</dbReference>
<dbReference type="Pfam" id="PF02872">
    <property type="entry name" value="5_nucleotid_C"/>
    <property type="match status" value="1"/>
</dbReference>
<comment type="similarity">
    <text evidence="1">Belongs to the 5'-nucleotidase family.</text>
</comment>
<comment type="caution">
    <text evidence="3">The sequence shown here is derived from an EMBL/GenBank/DDBJ whole genome shotgun (WGS) entry which is preliminary data.</text>
</comment>
<feature type="domain" description="5'-Nucleotidase C-terminal" evidence="2">
    <location>
        <begin position="422"/>
        <end position="573"/>
    </location>
</feature>
<feature type="chain" id="PRO_5044952802" evidence="1">
    <location>
        <begin position="27"/>
        <end position="608"/>
    </location>
</feature>
<dbReference type="PANTHER" id="PTHR11575:SF24">
    <property type="entry name" value="5'-NUCLEOTIDASE"/>
    <property type="match status" value="1"/>
</dbReference>
<evidence type="ECO:0000259" key="2">
    <source>
        <dbReference type="Pfam" id="PF02872"/>
    </source>
</evidence>
<evidence type="ECO:0000256" key="1">
    <source>
        <dbReference type="RuleBase" id="RU362119"/>
    </source>
</evidence>
<dbReference type="Gene3D" id="3.60.21.10">
    <property type="match status" value="1"/>
</dbReference>
<dbReference type="InterPro" id="IPR036907">
    <property type="entry name" value="5'-Nucleotdase_C_sf"/>
</dbReference>
<sequence>MRTPSRLLLHSLLKPALALSAAVALLAGCAGPSSGPGASAEPVRLRLIAFNDLHGNLESTGLTLPWPDPAQPGKAIRLAAGGAASLSGTIQALRAGAPHSLVISSGDAIGATPLISALFLHESTVDVLNRIGVDLAIPGNHEFDAGKDELLRVMGGGCRPNTAEALAQSCPLGETGANRHPGARFPHFVANVRTADGKPLFPPSVVKTVAGVRVGFIGAVTKITPTIVVPSGVAGLRFTDEADAINAEAARLQAQGVQALVAVIHEGGDTGTPGLPLEWNDAACPKPRGAIFDIAQRLSPDIDVIFSAHTHQGYRCVVDGRPIMQATALGRGVSVADLVIDPRTGDVDRARTTHRNLPVFNERSDAPLRAAIVAAEPEPFASALRAAKPDAAVAERVATYARVAAPRAQRPVGQIGGVFERTAKSDASAGRLVADAQWRATRDPALGGAQFALMNPGGVRTDLRCANNAAPPCAVTFGEVFSMQPFGNSLVVMTLSGAQLRQMLEDQQRPGRPAPVLLIPSSALTYRWVAKAEHGQRVQDLKLAGVPIDPAADYRFTVNSFLADGGDGFVMLREGRNRLGGDIDLDALIAHLKSNPSPDPVPRITWVD</sequence>
<gene>
    <name evidence="3" type="ORF">ACFOPI_01065</name>
</gene>
<dbReference type="InterPro" id="IPR006179">
    <property type="entry name" value="5_nucleotidase/apyrase"/>
</dbReference>
<keyword evidence="1" id="KW-0547">Nucleotide-binding</keyword>
<reference evidence="4" key="1">
    <citation type="journal article" date="2019" name="Int. J. Syst. Evol. Microbiol.">
        <title>The Global Catalogue of Microorganisms (GCM) 10K type strain sequencing project: providing services to taxonomists for standard genome sequencing and annotation.</title>
        <authorList>
            <consortium name="The Broad Institute Genomics Platform"/>
            <consortium name="The Broad Institute Genome Sequencing Center for Infectious Disease"/>
            <person name="Wu L."/>
            <person name="Ma J."/>
        </authorList>
    </citation>
    <scope>NUCLEOTIDE SEQUENCE [LARGE SCALE GENOMIC DNA]</scope>
    <source>
        <strain evidence="4">KCTC 42501</strain>
    </source>
</reference>
<keyword evidence="4" id="KW-1185">Reference proteome</keyword>
<name>A0ABV7VY86_9BURK</name>
<keyword evidence="1" id="KW-0378">Hydrolase</keyword>